<reference evidence="4 5" key="1">
    <citation type="submission" date="2017-11" db="EMBL/GenBank/DDBJ databases">
        <authorList>
            <person name="Han C.G."/>
        </authorList>
    </citation>
    <scope>NUCLEOTIDE SEQUENCE [LARGE SCALE GENOMIC DNA]</scope>
    <source>
        <strain evidence="4 5">A11</strain>
    </source>
</reference>
<dbReference type="InterPro" id="IPR016176">
    <property type="entry name" value="Cbl-dep_enz_cat"/>
</dbReference>
<dbReference type="Gene3D" id="3.90.970.10">
    <property type="match status" value="1"/>
</dbReference>
<dbReference type="AlphaFoldDB" id="A0A2J4QYV1"/>
<comment type="caution">
    <text evidence="4">The sequence shown here is derived from an EMBL/GenBank/DDBJ whole genome shotgun (WGS) entry which is preliminary data.</text>
</comment>
<feature type="non-terminal residue" evidence="4">
    <location>
        <position position="1"/>
    </location>
</feature>
<keyword evidence="2" id="KW-0413">Isomerase</keyword>
<gene>
    <name evidence="4" type="ORF">CWN50_18840</name>
</gene>
<evidence type="ECO:0000313" key="4">
    <source>
        <dbReference type="EMBL" id="PLL36234.1"/>
    </source>
</evidence>
<accession>A0A2J4QYV1</accession>
<dbReference type="GO" id="GO:0019670">
    <property type="term" value="P:anaerobic L-glutamate catabolic process"/>
    <property type="evidence" value="ECO:0007669"/>
    <property type="project" value="InterPro"/>
</dbReference>
<dbReference type="SUPFAM" id="SSF51703">
    <property type="entry name" value="Cobalamin (vitamin B12)-dependent enzymes"/>
    <property type="match status" value="1"/>
</dbReference>
<dbReference type="InterPro" id="IPR006396">
    <property type="entry name" value="Glu_mut_E"/>
</dbReference>
<dbReference type="Proteomes" id="UP000234505">
    <property type="component" value="Unassembled WGS sequence"/>
</dbReference>
<organism evidence="4 5">
    <name type="scientific">Klebsiella michiganensis</name>
    <dbReference type="NCBI Taxonomy" id="1134687"/>
    <lineage>
        <taxon>Bacteria</taxon>
        <taxon>Pseudomonadati</taxon>
        <taxon>Pseudomonadota</taxon>
        <taxon>Gammaproteobacteria</taxon>
        <taxon>Enterobacterales</taxon>
        <taxon>Enterobacteriaceae</taxon>
        <taxon>Klebsiella/Raoultella group</taxon>
        <taxon>Klebsiella</taxon>
    </lineage>
</organism>
<sequence length="33" mass="3692">VAERAHFEGRKPSFQMVVDDINAVSHSKLIGRP</sequence>
<keyword evidence="3" id="KW-0170">Cobalt</keyword>
<reference evidence="4 5" key="2">
    <citation type="submission" date="2018-01" db="EMBL/GenBank/DDBJ databases">
        <title>Genomic study of Klebsiella pneumoniae.</title>
        <authorList>
            <person name="Yang Y."/>
            <person name="Bicalho R."/>
        </authorList>
    </citation>
    <scope>NUCLEOTIDE SEQUENCE [LARGE SCALE GENOMIC DNA]</scope>
    <source>
        <strain evidence="4 5">A11</strain>
    </source>
</reference>
<evidence type="ECO:0000256" key="1">
    <source>
        <dbReference type="ARBA" id="ARBA00022628"/>
    </source>
</evidence>
<dbReference type="InterPro" id="IPR014714">
    <property type="entry name" value="Glu_mut_E_C_dom_sf"/>
</dbReference>
<evidence type="ECO:0000313" key="5">
    <source>
        <dbReference type="Proteomes" id="UP000234505"/>
    </source>
</evidence>
<dbReference type="GO" id="GO:0050097">
    <property type="term" value="F:methylaspartate mutase activity"/>
    <property type="evidence" value="ECO:0007669"/>
    <property type="project" value="InterPro"/>
</dbReference>
<protein>
    <submittedName>
        <fullName evidence="4">Uncharacterized protein</fullName>
    </submittedName>
</protein>
<evidence type="ECO:0000256" key="2">
    <source>
        <dbReference type="ARBA" id="ARBA00023235"/>
    </source>
</evidence>
<name>A0A2J4QYV1_9ENTR</name>
<evidence type="ECO:0000256" key="3">
    <source>
        <dbReference type="ARBA" id="ARBA00023285"/>
    </source>
</evidence>
<dbReference type="EMBL" id="PIDS01000682">
    <property type="protein sequence ID" value="PLL36234.1"/>
    <property type="molecule type" value="Genomic_DNA"/>
</dbReference>
<proteinExistence type="predicted"/>
<dbReference type="GO" id="GO:0031419">
    <property type="term" value="F:cobalamin binding"/>
    <property type="evidence" value="ECO:0007669"/>
    <property type="project" value="UniProtKB-KW"/>
</dbReference>
<dbReference type="Pfam" id="PF06368">
    <property type="entry name" value="Met_asp_mut_E"/>
    <property type="match status" value="1"/>
</dbReference>
<keyword evidence="1" id="KW-0846">Cobalamin</keyword>